<keyword evidence="1" id="KW-0472">Membrane</keyword>
<dbReference type="Proteomes" id="UP000054217">
    <property type="component" value="Unassembled WGS sequence"/>
</dbReference>
<name>A0A0C3N6C7_PISTI</name>
<dbReference type="EMBL" id="KN832043">
    <property type="protein sequence ID" value="KIN96619.1"/>
    <property type="molecule type" value="Genomic_DNA"/>
</dbReference>
<feature type="transmembrane region" description="Helical" evidence="1">
    <location>
        <begin position="105"/>
        <end position="123"/>
    </location>
</feature>
<dbReference type="GO" id="GO:0005886">
    <property type="term" value="C:plasma membrane"/>
    <property type="evidence" value="ECO:0007669"/>
    <property type="project" value="InterPro"/>
</dbReference>
<protein>
    <recommendedName>
        <fullName evidence="4">Pali-domain-containing protein</fullName>
    </recommendedName>
</protein>
<keyword evidence="1" id="KW-0812">Transmembrane</keyword>
<keyword evidence="3" id="KW-1185">Reference proteome</keyword>
<sequence>MGRAFCIPAVFFFFAAFVLLFIVSVSLPYLTAMDITRVHADGNTELSAANDTISQLRELIFAIRAYCYDLTNGNRVCSTTGHGYSVVVNSTSNSVTIGSSWTRGLAVHPVAAGVAFIALLLALSQHITVTLFASLVGFLAALLAFIAFIIDVALFAYVKDQMGNLGFGGNTITGPGFWLTFTSMILLVLGGCTVCFGRRRRRMANATSTSTSPKEGFFSRFKRN</sequence>
<gene>
    <name evidence="2" type="ORF">M404DRAFT_16857</name>
</gene>
<dbReference type="InParanoid" id="A0A0C3N6C7"/>
<evidence type="ECO:0008006" key="4">
    <source>
        <dbReference type="Google" id="ProtNLM"/>
    </source>
</evidence>
<organism evidence="2 3">
    <name type="scientific">Pisolithus tinctorius Marx 270</name>
    <dbReference type="NCBI Taxonomy" id="870435"/>
    <lineage>
        <taxon>Eukaryota</taxon>
        <taxon>Fungi</taxon>
        <taxon>Dikarya</taxon>
        <taxon>Basidiomycota</taxon>
        <taxon>Agaricomycotina</taxon>
        <taxon>Agaricomycetes</taxon>
        <taxon>Agaricomycetidae</taxon>
        <taxon>Boletales</taxon>
        <taxon>Sclerodermatineae</taxon>
        <taxon>Pisolithaceae</taxon>
        <taxon>Pisolithus</taxon>
    </lineage>
</organism>
<dbReference type="STRING" id="870435.A0A0C3N6C7"/>
<evidence type="ECO:0000256" key="1">
    <source>
        <dbReference type="SAM" id="Phobius"/>
    </source>
</evidence>
<feature type="transmembrane region" description="Helical" evidence="1">
    <location>
        <begin position="135"/>
        <end position="157"/>
    </location>
</feature>
<dbReference type="InterPro" id="IPR051380">
    <property type="entry name" value="pH-response_reg_palI/RIM9"/>
</dbReference>
<keyword evidence="1" id="KW-1133">Transmembrane helix</keyword>
<dbReference type="HOGENOM" id="CLU_088627_0_0_1"/>
<reference evidence="2 3" key="1">
    <citation type="submission" date="2014-04" db="EMBL/GenBank/DDBJ databases">
        <authorList>
            <consortium name="DOE Joint Genome Institute"/>
            <person name="Kuo A."/>
            <person name="Kohler A."/>
            <person name="Costa M.D."/>
            <person name="Nagy L.G."/>
            <person name="Floudas D."/>
            <person name="Copeland A."/>
            <person name="Barry K.W."/>
            <person name="Cichocki N."/>
            <person name="Veneault-Fourrey C."/>
            <person name="LaButti K."/>
            <person name="Lindquist E.A."/>
            <person name="Lipzen A."/>
            <person name="Lundell T."/>
            <person name="Morin E."/>
            <person name="Murat C."/>
            <person name="Sun H."/>
            <person name="Tunlid A."/>
            <person name="Henrissat B."/>
            <person name="Grigoriev I.V."/>
            <person name="Hibbett D.S."/>
            <person name="Martin F."/>
            <person name="Nordberg H.P."/>
            <person name="Cantor M.N."/>
            <person name="Hua S.X."/>
        </authorList>
    </citation>
    <scope>NUCLEOTIDE SEQUENCE [LARGE SCALE GENOMIC DNA]</scope>
    <source>
        <strain evidence="2 3">Marx 270</strain>
    </source>
</reference>
<dbReference type="GO" id="GO:0035838">
    <property type="term" value="C:growing cell tip"/>
    <property type="evidence" value="ECO:0007669"/>
    <property type="project" value="TreeGrafter"/>
</dbReference>
<evidence type="ECO:0000313" key="3">
    <source>
        <dbReference type="Proteomes" id="UP000054217"/>
    </source>
</evidence>
<feature type="transmembrane region" description="Helical" evidence="1">
    <location>
        <begin position="177"/>
        <end position="196"/>
    </location>
</feature>
<dbReference type="Pfam" id="PF06687">
    <property type="entry name" value="SUR7"/>
    <property type="match status" value="1"/>
</dbReference>
<evidence type="ECO:0000313" key="2">
    <source>
        <dbReference type="EMBL" id="KIN96619.1"/>
    </source>
</evidence>
<reference evidence="3" key="2">
    <citation type="submission" date="2015-01" db="EMBL/GenBank/DDBJ databases">
        <title>Evolutionary Origins and Diversification of the Mycorrhizal Mutualists.</title>
        <authorList>
            <consortium name="DOE Joint Genome Institute"/>
            <consortium name="Mycorrhizal Genomics Consortium"/>
            <person name="Kohler A."/>
            <person name="Kuo A."/>
            <person name="Nagy L.G."/>
            <person name="Floudas D."/>
            <person name="Copeland A."/>
            <person name="Barry K.W."/>
            <person name="Cichocki N."/>
            <person name="Veneault-Fourrey C."/>
            <person name="LaButti K."/>
            <person name="Lindquist E.A."/>
            <person name="Lipzen A."/>
            <person name="Lundell T."/>
            <person name="Morin E."/>
            <person name="Murat C."/>
            <person name="Riley R."/>
            <person name="Ohm R."/>
            <person name="Sun H."/>
            <person name="Tunlid A."/>
            <person name="Henrissat B."/>
            <person name="Grigoriev I.V."/>
            <person name="Hibbett D.S."/>
            <person name="Martin F."/>
        </authorList>
    </citation>
    <scope>NUCLEOTIDE SEQUENCE [LARGE SCALE GENOMIC DNA]</scope>
    <source>
        <strain evidence="3">Marx 270</strain>
    </source>
</reference>
<dbReference type="PANTHER" id="PTHR28013">
    <property type="entry name" value="PROTEIN DCV1-RELATED"/>
    <property type="match status" value="1"/>
</dbReference>
<proteinExistence type="predicted"/>
<dbReference type="PANTHER" id="PTHR28013:SF4">
    <property type="entry name" value="MARVEL DOMAIN-CONTAINING PROTEIN"/>
    <property type="match status" value="1"/>
</dbReference>
<dbReference type="OrthoDB" id="2354757at2759"/>
<dbReference type="InterPro" id="IPR009571">
    <property type="entry name" value="SUR7/Rim9-like_fungi"/>
</dbReference>
<dbReference type="GO" id="GO:0032153">
    <property type="term" value="C:cell division site"/>
    <property type="evidence" value="ECO:0007669"/>
    <property type="project" value="TreeGrafter"/>
</dbReference>
<accession>A0A0C3N6C7</accession>
<dbReference type="AlphaFoldDB" id="A0A0C3N6C7"/>